<dbReference type="InterPro" id="IPR027417">
    <property type="entry name" value="P-loop_NTPase"/>
</dbReference>
<sequence length="131" mass="14256">MVAVKKSAKPIEAEDGEIFSASSFSSLGLHSNLCDQLQERLGFKAPTLVQAQAIPVILSGRHVLVNAATGTGKTVAYLAPVIHHLSLHQPRIQRSDVPGYVMGGENRDKEKASFAKAYLFLWQLLEGSWIT</sequence>
<evidence type="ECO:0000256" key="4">
    <source>
        <dbReference type="ARBA" id="ARBA00022840"/>
    </source>
</evidence>
<organism evidence="7 8">
    <name type="scientific">Rubus argutus</name>
    <name type="common">Southern blackberry</name>
    <dbReference type="NCBI Taxonomy" id="59490"/>
    <lineage>
        <taxon>Eukaryota</taxon>
        <taxon>Viridiplantae</taxon>
        <taxon>Streptophyta</taxon>
        <taxon>Embryophyta</taxon>
        <taxon>Tracheophyta</taxon>
        <taxon>Spermatophyta</taxon>
        <taxon>Magnoliopsida</taxon>
        <taxon>eudicotyledons</taxon>
        <taxon>Gunneridae</taxon>
        <taxon>Pentapetalae</taxon>
        <taxon>rosids</taxon>
        <taxon>fabids</taxon>
        <taxon>Rosales</taxon>
        <taxon>Rosaceae</taxon>
        <taxon>Rosoideae</taxon>
        <taxon>Rosoideae incertae sedis</taxon>
        <taxon>Rubus</taxon>
    </lineage>
</organism>
<dbReference type="InterPro" id="IPR014014">
    <property type="entry name" value="RNA_helicase_DEAD_Q_motif"/>
</dbReference>
<dbReference type="PANTHER" id="PTHR47959">
    <property type="entry name" value="ATP-DEPENDENT RNA HELICASE RHLE-RELATED"/>
    <property type="match status" value="1"/>
</dbReference>
<feature type="short sequence motif" description="Q motif" evidence="5">
    <location>
        <begin position="22"/>
        <end position="51"/>
    </location>
</feature>
<reference evidence="7 8" key="1">
    <citation type="journal article" date="2023" name="G3 (Bethesda)">
        <title>A chromosome-length genome assembly and annotation of blackberry (Rubus argutus, cv. 'Hillquist').</title>
        <authorList>
            <person name="Bruna T."/>
            <person name="Aryal R."/>
            <person name="Dudchenko O."/>
            <person name="Sargent D.J."/>
            <person name="Mead D."/>
            <person name="Buti M."/>
            <person name="Cavallini A."/>
            <person name="Hytonen T."/>
            <person name="Andres J."/>
            <person name="Pham M."/>
            <person name="Weisz D."/>
            <person name="Mascagni F."/>
            <person name="Usai G."/>
            <person name="Natali L."/>
            <person name="Bassil N."/>
            <person name="Fernandez G.E."/>
            <person name="Lomsadze A."/>
            <person name="Armour M."/>
            <person name="Olukolu B."/>
            <person name="Poorten T."/>
            <person name="Britton C."/>
            <person name="Davik J."/>
            <person name="Ashrafi H."/>
            <person name="Aiden E.L."/>
            <person name="Borodovsky M."/>
            <person name="Worthington M."/>
        </authorList>
    </citation>
    <scope>NUCLEOTIDE SEQUENCE [LARGE SCALE GENOMIC DNA]</scope>
    <source>
        <strain evidence="7">PI 553951</strain>
    </source>
</reference>
<gene>
    <name evidence="7" type="ORF">M0R45_003724</name>
</gene>
<evidence type="ECO:0000256" key="2">
    <source>
        <dbReference type="ARBA" id="ARBA00022801"/>
    </source>
</evidence>
<keyword evidence="2" id="KW-0378">Hydrolase</keyword>
<dbReference type="Pfam" id="PF00270">
    <property type="entry name" value="DEAD"/>
    <property type="match status" value="1"/>
</dbReference>
<evidence type="ECO:0000256" key="3">
    <source>
        <dbReference type="ARBA" id="ARBA00022806"/>
    </source>
</evidence>
<dbReference type="Gene3D" id="3.40.50.300">
    <property type="entry name" value="P-loop containing nucleotide triphosphate hydrolases"/>
    <property type="match status" value="1"/>
</dbReference>
<feature type="domain" description="DEAD-box RNA helicase Q" evidence="6">
    <location>
        <begin position="22"/>
        <end position="51"/>
    </location>
</feature>
<dbReference type="GO" id="GO:0003676">
    <property type="term" value="F:nucleic acid binding"/>
    <property type="evidence" value="ECO:0007669"/>
    <property type="project" value="InterPro"/>
</dbReference>
<dbReference type="GO" id="GO:0005524">
    <property type="term" value="F:ATP binding"/>
    <property type="evidence" value="ECO:0007669"/>
    <property type="project" value="UniProtKB-KW"/>
</dbReference>
<keyword evidence="8" id="KW-1185">Reference proteome</keyword>
<evidence type="ECO:0000256" key="1">
    <source>
        <dbReference type="ARBA" id="ARBA00022741"/>
    </source>
</evidence>
<keyword evidence="4" id="KW-0067">ATP-binding</keyword>
<dbReference type="GO" id="GO:0003724">
    <property type="term" value="F:RNA helicase activity"/>
    <property type="evidence" value="ECO:0007669"/>
    <property type="project" value="InterPro"/>
</dbReference>
<proteinExistence type="predicted"/>
<dbReference type="GO" id="GO:0005829">
    <property type="term" value="C:cytosol"/>
    <property type="evidence" value="ECO:0007669"/>
    <property type="project" value="TreeGrafter"/>
</dbReference>
<evidence type="ECO:0000313" key="7">
    <source>
        <dbReference type="EMBL" id="KAK9948136.1"/>
    </source>
</evidence>
<evidence type="ECO:0000256" key="5">
    <source>
        <dbReference type="PROSITE-ProRule" id="PRU00552"/>
    </source>
</evidence>
<evidence type="ECO:0000313" key="8">
    <source>
        <dbReference type="Proteomes" id="UP001457282"/>
    </source>
</evidence>
<accession>A0AAW1YG09</accession>
<name>A0AAW1YG09_RUBAR</name>
<dbReference type="InterPro" id="IPR011545">
    <property type="entry name" value="DEAD/DEAH_box_helicase_dom"/>
</dbReference>
<dbReference type="InterPro" id="IPR050079">
    <property type="entry name" value="DEAD_box_RNA_helicase"/>
</dbReference>
<dbReference type="SUPFAM" id="SSF52540">
    <property type="entry name" value="P-loop containing nucleoside triphosphate hydrolases"/>
    <property type="match status" value="1"/>
</dbReference>
<keyword evidence="3" id="KW-0347">Helicase</keyword>
<dbReference type="PROSITE" id="PS51195">
    <property type="entry name" value="Q_MOTIF"/>
    <property type="match status" value="1"/>
</dbReference>
<dbReference type="PANTHER" id="PTHR47959:SF1">
    <property type="entry name" value="ATP-DEPENDENT RNA HELICASE DBPA"/>
    <property type="match status" value="1"/>
</dbReference>
<dbReference type="EMBL" id="JBEDUW010000001">
    <property type="protein sequence ID" value="KAK9948136.1"/>
    <property type="molecule type" value="Genomic_DNA"/>
</dbReference>
<evidence type="ECO:0000259" key="6">
    <source>
        <dbReference type="PROSITE" id="PS51195"/>
    </source>
</evidence>
<dbReference type="AlphaFoldDB" id="A0AAW1YG09"/>
<dbReference type="GO" id="GO:0016787">
    <property type="term" value="F:hydrolase activity"/>
    <property type="evidence" value="ECO:0007669"/>
    <property type="project" value="UniProtKB-KW"/>
</dbReference>
<dbReference type="Proteomes" id="UP001457282">
    <property type="component" value="Unassembled WGS sequence"/>
</dbReference>
<protein>
    <recommendedName>
        <fullName evidence="6">DEAD-box RNA helicase Q domain-containing protein</fullName>
    </recommendedName>
</protein>
<keyword evidence="1" id="KW-0547">Nucleotide-binding</keyword>
<comment type="caution">
    <text evidence="7">The sequence shown here is derived from an EMBL/GenBank/DDBJ whole genome shotgun (WGS) entry which is preliminary data.</text>
</comment>